<dbReference type="HAMAP" id="MF_00911">
    <property type="entry name" value="FtsQ_subfam"/>
    <property type="match status" value="1"/>
</dbReference>
<dbReference type="EMBL" id="LANI01000002">
    <property type="protein sequence ID" value="KKJ78534.1"/>
    <property type="molecule type" value="Genomic_DNA"/>
</dbReference>
<evidence type="ECO:0000256" key="7">
    <source>
        <dbReference type="ARBA" id="ARBA00023136"/>
    </source>
</evidence>
<evidence type="ECO:0000313" key="12">
    <source>
        <dbReference type="Proteomes" id="UP000034491"/>
    </source>
</evidence>
<feature type="domain" description="POTRA" evidence="10">
    <location>
        <begin position="13"/>
        <end position="81"/>
    </location>
</feature>
<keyword evidence="6 9" id="KW-1133">Transmembrane helix</keyword>
<comment type="caution">
    <text evidence="11">The sequence shown here is derived from an EMBL/GenBank/DDBJ whole genome shotgun (WGS) entry which is preliminary data.</text>
</comment>
<proteinExistence type="inferred from homology"/>
<protein>
    <recommendedName>
        <fullName evidence="9">Cell division protein FtsQ</fullName>
    </recommendedName>
</protein>
<evidence type="ECO:0000256" key="1">
    <source>
        <dbReference type="ARBA" id="ARBA00004370"/>
    </source>
</evidence>
<evidence type="ECO:0000256" key="8">
    <source>
        <dbReference type="ARBA" id="ARBA00023306"/>
    </source>
</evidence>
<dbReference type="GO" id="GO:0090529">
    <property type="term" value="P:cell septum assembly"/>
    <property type="evidence" value="ECO:0007669"/>
    <property type="project" value="InterPro"/>
</dbReference>
<evidence type="ECO:0000256" key="2">
    <source>
        <dbReference type="ARBA" id="ARBA00022475"/>
    </source>
</evidence>
<gene>
    <name evidence="9" type="primary">ftsQ</name>
    <name evidence="11" type="ORF">WH95_03980</name>
</gene>
<dbReference type="STRING" id="1549748.WH95_03980"/>
<dbReference type="AlphaFoldDB" id="A0A0M2RDJ7"/>
<keyword evidence="2 9" id="KW-1003">Cell membrane</keyword>
<dbReference type="GO" id="GO:0005886">
    <property type="term" value="C:plasma membrane"/>
    <property type="evidence" value="ECO:0007669"/>
    <property type="project" value="UniProtKB-SubCell"/>
</dbReference>
<evidence type="ECO:0000259" key="10">
    <source>
        <dbReference type="PROSITE" id="PS51779"/>
    </source>
</evidence>
<sequence>MEEFHGMTADAGLSVEDVLVEGRKRSNAAAILSKLDVERGTPILSFSPEQAKADLEELPWVKRAIVERRLPDVIYVSLEEREPLALWQAEGVLHVIDQSGEVITSAKASKFSKLPLIVGPDAPDHAREVLALIESEPELGNRVKAAVRVSGRRWNIRLNNGVDVQLPEEDANDAWSFFARIERDEGVLERDVIVVDLRLRDRLIVRTSGGSEKNKTKKVKGKQT</sequence>
<dbReference type="PANTHER" id="PTHR35851">
    <property type="entry name" value="CELL DIVISION PROTEIN FTSQ"/>
    <property type="match status" value="1"/>
</dbReference>
<dbReference type="InterPro" id="IPR045335">
    <property type="entry name" value="FtsQ_C_sf"/>
</dbReference>
<name>A0A0M2RDJ7_9PROT</name>
<dbReference type="Gene3D" id="3.40.50.11690">
    <property type="entry name" value="Cell division protein FtsQ/DivIB"/>
    <property type="match status" value="1"/>
</dbReference>
<dbReference type="Pfam" id="PF08478">
    <property type="entry name" value="POTRA_1"/>
    <property type="match status" value="1"/>
</dbReference>
<dbReference type="Proteomes" id="UP000034491">
    <property type="component" value="Unassembled WGS sequence"/>
</dbReference>
<comment type="subcellular location">
    <subcellularLocation>
        <location evidence="9">Cell inner membrane</location>
        <topology evidence="9">Single-pass type II membrane protein</topology>
    </subcellularLocation>
    <subcellularLocation>
        <location evidence="1">Membrane</location>
    </subcellularLocation>
    <text evidence="9">Localizes to the division septum.</text>
</comment>
<dbReference type="Pfam" id="PF03799">
    <property type="entry name" value="FtsQ_DivIB_C"/>
    <property type="match status" value="1"/>
</dbReference>
<evidence type="ECO:0000256" key="6">
    <source>
        <dbReference type="ARBA" id="ARBA00022989"/>
    </source>
</evidence>
<dbReference type="Gene3D" id="3.10.20.310">
    <property type="entry name" value="membrane protein fhac"/>
    <property type="match status" value="1"/>
</dbReference>
<evidence type="ECO:0000256" key="5">
    <source>
        <dbReference type="ARBA" id="ARBA00022692"/>
    </source>
</evidence>
<keyword evidence="3 9" id="KW-0997">Cell inner membrane</keyword>
<reference evidence="11 12" key="1">
    <citation type="submission" date="2015-03" db="EMBL/GenBank/DDBJ databases">
        <title>Genome sequence of Kiloniella sp. P1-1, isolated from the gut microflora of Pacific white shrimp, Penaeus vannamei.</title>
        <authorList>
            <person name="Shao Z."/>
            <person name="Wang L."/>
            <person name="Li X."/>
        </authorList>
    </citation>
    <scope>NUCLEOTIDE SEQUENCE [LARGE SCALE GENOMIC DNA]</scope>
    <source>
        <strain evidence="11 12">P1-1</strain>
    </source>
</reference>
<evidence type="ECO:0000256" key="9">
    <source>
        <dbReference type="HAMAP-Rule" id="MF_00911"/>
    </source>
</evidence>
<dbReference type="PANTHER" id="PTHR35851:SF1">
    <property type="entry name" value="CELL DIVISION PROTEIN FTSQ"/>
    <property type="match status" value="1"/>
</dbReference>
<keyword evidence="7 9" id="KW-0472">Membrane</keyword>
<evidence type="ECO:0000256" key="4">
    <source>
        <dbReference type="ARBA" id="ARBA00022618"/>
    </source>
</evidence>
<keyword evidence="4 9" id="KW-0132">Cell division</keyword>
<organism evidence="11 12">
    <name type="scientific">Kiloniella litopenaei</name>
    <dbReference type="NCBI Taxonomy" id="1549748"/>
    <lineage>
        <taxon>Bacteria</taxon>
        <taxon>Pseudomonadati</taxon>
        <taxon>Pseudomonadota</taxon>
        <taxon>Alphaproteobacteria</taxon>
        <taxon>Rhodospirillales</taxon>
        <taxon>Kiloniellaceae</taxon>
        <taxon>Kiloniella</taxon>
    </lineage>
</organism>
<dbReference type="GO" id="GO:0043093">
    <property type="term" value="P:FtsZ-dependent cytokinesis"/>
    <property type="evidence" value="ECO:0007669"/>
    <property type="project" value="UniProtKB-UniRule"/>
</dbReference>
<dbReference type="GO" id="GO:0032153">
    <property type="term" value="C:cell division site"/>
    <property type="evidence" value="ECO:0007669"/>
    <property type="project" value="UniProtKB-UniRule"/>
</dbReference>
<dbReference type="InterPro" id="IPR034746">
    <property type="entry name" value="POTRA"/>
</dbReference>
<dbReference type="InterPro" id="IPR005548">
    <property type="entry name" value="Cell_div_FtsQ/DivIB_C"/>
</dbReference>
<accession>A0A0M2RDJ7</accession>
<evidence type="ECO:0000313" key="11">
    <source>
        <dbReference type="EMBL" id="KKJ78534.1"/>
    </source>
</evidence>
<keyword evidence="5 9" id="KW-0812">Transmembrane</keyword>
<comment type="similarity">
    <text evidence="9">Belongs to the FtsQ/DivIB family. FtsQ subfamily.</text>
</comment>
<keyword evidence="8 9" id="KW-0131">Cell cycle</keyword>
<dbReference type="InterPro" id="IPR013685">
    <property type="entry name" value="POTRA_FtsQ_type"/>
</dbReference>
<keyword evidence="12" id="KW-1185">Reference proteome</keyword>
<dbReference type="PROSITE" id="PS51779">
    <property type="entry name" value="POTRA"/>
    <property type="match status" value="1"/>
</dbReference>
<comment type="function">
    <text evidence="9">Essential cell division protein.</text>
</comment>
<dbReference type="InterPro" id="IPR026579">
    <property type="entry name" value="FtsQ"/>
</dbReference>
<evidence type="ECO:0000256" key="3">
    <source>
        <dbReference type="ARBA" id="ARBA00022519"/>
    </source>
</evidence>